<dbReference type="InterPro" id="IPR002110">
    <property type="entry name" value="Ankyrin_rpt"/>
</dbReference>
<dbReference type="PANTHER" id="PTHR34706">
    <property type="entry name" value="SLR1338 PROTEIN"/>
    <property type="match status" value="1"/>
</dbReference>
<proteinExistence type="predicted"/>
<gene>
    <name evidence="2" type="ORF">Trco_001366</name>
</gene>
<evidence type="ECO:0000313" key="2">
    <source>
        <dbReference type="EMBL" id="KAH6611346.1"/>
    </source>
</evidence>
<protein>
    <submittedName>
        <fullName evidence="2">Ankyrin repeat</fullName>
    </submittedName>
</protein>
<dbReference type="Proteomes" id="UP000827724">
    <property type="component" value="Unassembled WGS sequence"/>
</dbReference>
<dbReference type="PROSITE" id="PS50297">
    <property type="entry name" value="ANK_REP_REGION"/>
    <property type="match status" value="1"/>
</dbReference>
<comment type="caution">
    <text evidence="2">The sequence shown here is derived from an EMBL/GenBank/DDBJ whole genome shotgun (WGS) entry which is preliminary data.</text>
</comment>
<dbReference type="InterPro" id="IPR036770">
    <property type="entry name" value="Ankyrin_rpt-contain_sf"/>
</dbReference>
<name>A0A9P8TX86_9HYPO</name>
<reference evidence="2" key="1">
    <citation type="submission" date="2021-08" db="EMBL/GenBank/DDBJ databases">
        <title>Chromosome-Level Trichoderma cornu-damae using Hi-C Data.</title>
        <authorList>
            <person name="Kim C.S."/>
        </authorList>
    </citation>
    <scope>NUCLEOTIDE SEQUENCE</scope>
    <source>
        <strain evidence="2">KA19-0412C</strain>
    </source>
</reference>
<organism evidence="2 3">
    <name type="scientific">Trichoderma cornu-damae</name>
    <dbReference type="NCBI Taxonomy" id="654480"/>
    <lineage>
        <taxon>Eukaryota</taxon>
        <taxon>Fungi</taxon>
        <taxon>Dikarya</taxon>
        <taxon>Ascomycota</taxon>
        <taxon>Pezizomycotina</taxon>
        <taxon>Sordariomycetes</taxon>
        <taxon>Hypocreomycetidae</taxon>
        <taxon>Hypocreales</taxon>
        <taxon>Hypocreaceae</taxon>
        <taxon>Trichoderma</taxon>
    </lineage>
</organism>
<dbReference type="OrthoDB" id="2142040at2759"/>
<keyword evidence="3" id="KW-1185">Reference proteome</keyword>
<dbReference type="InterPro" id="IPR036465">
    <property type="entry name" value="vWFA_dom_sf"/>
</dbReference>
<evidence type="ECO:0000256" key="1">
    <source>
        <dbReference type="PROSITE-ProRule" id="PRU00023"/>
    </source>
</evidence>
<feature type="repeat" description="ANK" evidence="1">
    <location>
        <begin position="32"/>
        <end position="64"/>
    </location>
</feature>
<dbReference type="EMBL" id="JAIWOZ010000001">
    <property type="protein sequence ID" value="KAH6611346.1"/>
    <property type="molecule type" value="Genomic_DNA"/>
</dbReference>
<keyword evidence="1" id="KW-0040">ANK repeat</keyword>
<dbReference type="Gene3D" id="1.25.40.20">
    <property type="entry name" value="Ankyrin repeat-containing domain"/>
    <property type="match status" value="1"/>
</dbReference>
<dbReference type="SUPFAM" id="SSF48403">
    <property type="entry name" value="Ankyrin repeat"/>
    <property type="match status" value="1"/>
</dbReference>
<sequence>MATLYEAARDGSLESLAPYRSESFDIDEPDAKGRTALAYAAWKGHVSVVKLLVGAGANVNKLNDKSRTALWYASVSDPSVTKQKRLEVVEHLLFSGANPNLPAQDGTTAIVKLIEHREPRAIKLLAQRGALMEVTINSTPVSVQSLAEATSDPAVIQAVNPSSGRNEIVTETVTYILKSLGYMNLSFGGTIRKLFHIKGDVKANLMCAAESRKSDDADAAPETNKNEALKNRIFGFDASGTASVGLGEPEDNKTLAMPLDAPAMPRDEDDLPTPEEFHATMTKYIEETGLSDFFPEGDTFLQTVANKAAYLKTDPNNTFRTARDVEDCTKLALYQPVFYCDDSGSMKTGTRVDDQIELVRRVARISTCLVPDGCGTGLQFINDNGTLNDSLSSDQVEERMKSVKPRGNTKIGTHLEQKILKPLVYDRINSGKRLKRPILVSCITDGCAKGEPIDSFKEAILRCVRFLEKNKYPQTAIRFQISQIGNDEGAKIFLEGLRDDEKLKNFLFCTTQRLDEEYQKLNENEEDLERWLLKTLMGPLIGQQK</sequence>
<dbReference type="AlphaFoldDB" id="A0A9P8TX86"/>
<dbReference type="PANTHER" id="PTHR34706:SF3">
    <property type="entry name" value="ANKYRIN REPEAT PROTEIN (AFU_ORTHOLOGUE AFUA_7G06200)"/>
    <property type="match status" value="1"/>
</dbReference>
<dbReference type="PROSITE" id="PS50088">
    <property type="entry name" value="ANK_REPEAT"/>
    <property type="match status" value="1"/>
</dbReference>
<dbReference type="Pfam" id="PF12796">
    <property type="entry name" value="Ank_2"/>
    <property type="match status" value="1"/>
</dbReference>
<dbReference type="SMART" id="SM00248">
    <property type="entry name" value="ANK"/>
    <property type="match status" value="3"/>
</dbReference>
<accession>A0A9P8TX86</accession>
<dbReference type="SUPFAM" id="SSF53300">
    <property type="entry name" value="vWA-like"/>
    <property type="match status" value="1"/>
</dbReference>
<evidence type="ECO:0000313" key="3">
    <source>
        <dbReference type="Proteomes" id="UP000827724"/>
    </source>
</evidence>